<dbReference type="EMBL" id="CM042021">
    <property type="protein sequence ID" value="KAI3818026.1"/>
    <property type="molecule type" value="Genomic_DNA"/>
</dbReference>
<name>A0ACB9JEB2_9ASTR</name>
<keyword evidence="2" id="KW-1185">Reference proteome</keyword>
<evidence type="ECO:0000313" key="2">
    <source>
        <dbReference type="Proteomes" id="UP001056120"/>
    </source>
</evidence>
<reference evidence="1 2" key="2">
    <citation type="journal article" date="2022" name="Mol. Ecol. Resour.">
        <title>The genomes of chicory, endive, great burdock and yacon provide insights into Asteraceae paleo-polyploidization history and plant inulin production.</title>
        <authorList>
            <person name="Fan W."/>
            <person name="Wang S."/>
            <person name="Wang H."/>
            <person name="Wang A."/>
            <person name="Jiang F."/>
            <person name="Liu H."/>
            <person name="Zhao H."/>
            <person name="Xu D."/>
            <person name="Zhang Y."/>
        </authorList>
    </citation>
    <scope>NUCLEOTIDE SEQUENCE [LARGE SCALE GENOMIC DNA]</scope>
    <source>
        <strain evidence="2">cv. Yunnan</strain>
        <tissue evidence="1">Leaves</tissue>
    </source>
</reference>
<comment type="caution">
    <text evidence="1">The sequence shown here is derived from an EMBL/GenBank/DDBJ whole genome shotgun (WGS) entry which is preliminary data.</text>
</comment>
<proteinExistence type="predicted"/>
<accession>A0ACB9JEB2</accession>
<organism evidence="1 2">
    <name type="scientific">Smallanthus sonchifolius</name>
    <dbReference type="NCBI Taxonomy" id="185202"/>
    <lineage>
        <taxon>Eukaryota</taxon>
        <taxon>Viridiplantae</taxon>
        <taxon>Streptophyta</taxon>
        <taxon>Embryophyta</taxon>
        <taxon>Tracheophyta</taxon>
        <taxon>Spermatophyta</taxon>
        <taxon>Magnoliopsida</taxon>
        <taxon>eudicotyledons</taxon>
        <taxon>Gunneridae</taxon>
        <taxon>Pentapetalae</taxon>
        <taxon>asterids</taxon>
        <taxon>campanulids</taxon>
        <taxon>Asterales</taxon>
        <taxon>Asteraceae</taxon>
        <taxon>Asteroideae</taxon>
        <taxon>Heliantheae alliance</taxon>
        <taxon>Millerieae</taxon>
        <taxon>Smallanthus</taxon>
    </lineage>
</organism>
<protein>
    <submittedName>
        <fullName evidence="1">Uncharacterized protein</fullName>
    </submittedName>
</protein>
<sequence length="293" mass="32944">MLLACRDKDQIKATKEMLMAEFEMKELGEAKKILGSEIYRDRKVGILKLSQGSYIKKVLGNFFMGQSKCVATPLAMHFKLSSNDSLQKDEEVKQMLDVPYANALGSLMYLMVCIMPDLGFDVSVNRDVGRLFGYCSGQNPVVQSYVDSDFAKDYDRGRSINGYVFQVFDGVVSWKASLQHVVALPTTEAEFIALTKGVKEAMWLKSFLTELGVEVGETLVKCDNIGAIQLSKHQVFHERSKHINVKFHFVRDVINSKVVKVAYVNTNENLVDMLTKTLPSSKFGYCCNLLQIC</sequence>
<reference evidence="2" key="1">
    <citation type="journal article" date="2022" name="Mol. Ecol. Resour.">
        <title>The genomes of chicory, endive, great burdock and yacon provide insights into Asteraceae palaeo-polyploidization history and plant inulin production.</title>
        <authorList>
            <person name="Fan W."/>
            <person name="Wang S."/>
            <person name="Wang H."/>
            <person name="Wang A."/>
            <person name="Jiang F."/>
            <person name="Liu H."/>
            <person name="Zhao H."/>
            <person name="Xu D."/>
            <person name="Zhang Y."/>
        </authorList>
    </citation>
    <scope>NUCLEOTIDE SEQUENCE [LARGE SCALE GENOMIC DNA]</scope>
    <source>
        <strain evidence="2">cv. Yunnan</strain>
    </source>
</reference>
<dbReference type="Proteomes" id="UP001056120">
    <property type="component" value="Linkage Group LG04"/>
</dbReference>
<gene>
    <name evidence="1" type="ORF">L1987_11828</name>
</gene>
<evidence type="ECO:0000313" key="1">
    <source>
        <dbReference type="EMBL" id="KAI3818026.1"/>
    </source>
</evidence>